<evidence type="ECO:0000256" key="11">
    <source>
        <dbReference type="PROSITE-ProRule" id="PRU01360"/>
    </source>
</evidence>
<dbReference type="InterPro" id="IPR000531">
    <property type="entry name" value="Beta-barrel_TonB"/>
</dbReference>
<evidence type="ECO:0000259" key="14">
    <source>
        <dbReference type="Pfam" id="PF00593"/>
    </source>
</evidence>
<name>K6YTD1_9ALTE</name>
<feature type="signal peptide" evidence="13">
    <location>
        <begin position="1"/>
        <end position="33"/>
    </location>
</feature>
<evidence type="ECO:0000313" key="17">
    <source>
        <dbReference type="Proteomes" id="UP000006334"/>
    </source>
</evidence>
<evidence type="ECO:0000256" key="8">
    <source>
        <dbReference type="ARBA" id="ARBA00023077"/>
    </source>
</evidence>
<dbReference type="GO" id="GO:0006826">
    <property type="term" value="P:iron ion transport"/>
    <property type="evidence" value="ECO:0007669"/>
    <property type="project" value="UniProtKB-KW"/>
</dbReference>
<keyword evidence="9 11" id="KW-0472">Membrane</keyword>
<evidence type="ECO:0000259" key="15">
    <source>
        <dbReference type="Pfam" id="PF07715"/>
    </source>
</evidence>
<evidence type="ECO:0000256" key="5">
    <source>
        <dbReference type="ARBA" id="ARBA00022692"/>
    </source>
</evidence>
<organism evidence="16 17">
    <name type="scientific">Aliiglaciecola lipolytica E3</name>
    <dbReference type="NCBI Taxonomy" id="1127673"/>
    <lineage>
        <taxon>Bacteria</taxon>
        <taxon>Pseudomonadati</taxon>
        <taxon>Pseudomonadota</taxon>
        <taxon>Gammaproteobacteria</taxon>
        <taxon>Alteromonadales</taxon>
        <taxon>Alteromonadaceae</taxon>
        <taxon>Aliiglaciecola</taxon>
    </lineage>
</organism>
<dbReference type="AlphaFoldDB" id="K6YTD1"/>
<keyword evidence="7" id="KW-0406">Ion transport</keyword>
<keyword evidence="10 11" id="KW-0998">Cell outer membrane</keyword>
<keyword evidence="4" id="KW-0410">Iron transport</keyword>
<reference evidence="16 17" key="1">
    <citation type="journal article" date="2017" name="Antonie Van Leeuwenhoek">
        <title>Rhizobium rhizosphaerae sp. nov., a novel species isolated from rice rhizosphere.</title>
        <authorList>
            <person name="Zhao J.J."/>
            <person name="Zhang J."/>
            <person name="Zhang R.J."/>
            <person name="Zhang C.W."/>
            <person name="Yin H.Q."/>
            <person name="Zhang X.X."/>
        </authorList>
    </citation>
    <scope>NUCLEOTIDE SEQUENCE [LARGE SCALE GENOMIC DNA]</scope>
    <source>
        <strain evidence="16 17">E3</strain>
    </source>
</reference>
<dbReference type="PANTHER" id="PTHR32552:SF81">
    <property type="entry name" value="TONB-DEPENDENT OUTER MEMBRANE RECEPTOR"/>
    <property type="match status" value="1"/>
</dbReference>
<dbReference type="PROSITE" id="PS52016">
    <property type="entry name" value="TONB_DEPENDENT_REC_3"/>
    <property type="match status" value="1"/>
</dbReference>
<evidence type="ECO:0000256" key="12">
    <source>
        <dbReference type="RuleBase" id="RU003357"/>
    </source>
</evidence>
<comment type="subcellular location">
    <subcellularLocation>
        <location evidence="1 11">Cell outer membrane</location>
        <topology evidence="1 11">Multi-pass membrane protein</topology>
    </subcellularLocation>
</comment>
<gene>
    <name evidence="16" type="ORF">GLIP_1922</name>
</gene>
<dbReference type="EMBL" id="BAEN01000038">
    <property type="protein sequence ID" value="GAC14550.1"/>
    <property type="molecule type" value="Genomic_DNA"/>
</dbReference>
<dbReference type="STRING" id="1127673.GLIP_1922"/>
<evidence type="ECO:0000256" key="9">
    <source>
        <dbReference type="ARBA" id="ARBA00023136"/>
    </source>
</evidence>
<protein>
    <recommendedName>
        <fullName evidence="18">TonB-dependent receptor</fullName>
    </recommendedName>
</protein>
<evidence type="ECO:0000256" key="13">
    <source>
        <dbReference type="SAM" id="SignalP"/>
    </source>
</evidence>
<dbReference type="InterPro" id="IPR012910">
    <property type="entry name" value="Plug_dom"/>
</dbReference>
<sequence>MNRCLANLPGRLTLLQKCFVSGALISISSTGMAQQTSSSQSEEDYEVVVVTAQKRTQKLSEVPIAIFSFSAANIEQTGITQLTELADFIPNLSISRTTDFTSAITIRGVGANSRNIGFDTRVGVYLDGVYLGQSPALNQELLDLQRVEVLRGPQGTLFGKNTVAGAINLISKKPSDDLEGKLSASIGNMGARELQGQINLPISDDSAAKFSVTKLDRDGYIKNLTTGNELNERDALAYRAQFRSQLSEALELNFSIDGLNTERLSFLGEAISDTLSNILDPAAPQKDQVATTIDTYEKRDIVGGSLDLSYQMDSGYDVKSITAYRDTDIFYRNDSDYAVADLLVIEYSDQYEQWSQEFQLISPQSDSAFEYVAGLYLYRQEADTLRDAINGAQSFLFGNVPGSVVTNSGYVTTDSYAVYFNGGYDFTDSSSLALGLRYTDEQKDLDWVLDGAASGIFGIGSTDGRLTDTRSDNFVSYALSFNHAFNNNLNGYAKYSTGFKSGGYNLDFITNADLAAGIQFDKETVGSAELGLKGNFHRNSLIVNLAAFSSEFKNYQVNQFIDLGNGASSISIRNAAKANTQGVELEMIYRPISDLEIQASVGLLDTEFDSFPGGLTGGGDAKGNDLINAPDSNFSLGIQYLTEFTSLNADVSWRLDITHSDGFFTTVDNVTSETLTDGTVVDFGHVDSITLVNARVGILSNSNGWEAYLWGRNLADERDPIDNRKDFFGTVTSNYQEPRTYGVEVVYNF</sequence>
<evidence type="ECO:0000256" key="4">
    <source>
        <dbReference type="ARBA" id="ARBA00022496"/>
    </source>
</evidence>
<dbReference type="eggNOG" id="COG4774">
    <property type="taxonomic scope" value="Bacteria"/>
</dbReference>
<dbReference type="PANTHER" id="PTHR32552">
    <property type="entry name" value="FERRICHROME IRON RECEPTOR-RELATED"/>
    <property type="match status" value="1"/>
</dbReference>
<keyword evidence="2 11" id="KW-0813">Transport</keyword>
<accession>K6YTD1</accession>
<comment type="similarity">
    <text evidence="11 12">Belongs to the TonB-dependent receptor family.</text>
</comment>
<evidence type="ECO:0008006" key="18">
    <source>
        <dbReference type="Google" id="ProtNLM"/>
    </source>
</evidence>
<dbReference type="Pfam" id="PF00593">
    <property type="entry name" value="TonB_dep_Rec_b-barrel"/>
    <property type="match status" value="1"/>
</dbReference>
<evidence type="ECO:0000256" key="1">
    <source>
        <dbReference type="ARBA" id="ARBA00004571"/>
    </source>
</evidence>
<feature type="domain" description="TonB-dependent receptor plug" evidence="15">
    <location>
        <begin position="59"/>
        <end position="166"/>
    </location>
</feature>
<evidence type="ECO:0000256" key="7">
    <source>
        <dbReference type="ARBA" id="ARBA00023065"/>
    </source>
</evidence>
<evidence type="ECO:0000256" key="2">
    <source>
        <dbReference type="ARBA" id="ARBA00022448"/>
    </source>
</evidence>
<feature type="chain" id="PRO_5003897570" description="TonB-dependent receptor" evidence="13">
    <location>
        <begin position="34"/>
        <end position="749"/>
    </location>
</feature>
<dbReference type="SUPFAM" id="SSF56935">
    <property type="entry name" value="Porins"/>
    <property type="match status" value="1"/>
</dbReference>
<dbReference type="Proteomes" id="UP000006334">
    <property type="component" value="Unassembled WGS sequence"/>
</dbReference>
<evidence type="ECO:0000256" key="10">
    <source>
        <dbReference type="ARBA" id="ARBA00023237"/>
    </source>
</evidence>
<evidence type="ECO:0000256" key="3">
    <source>
        <dbReference type="ARBA" id="ARBA00022452"/>
    </source>
</evidence>
<feature type="domain" description="TonB-dependent receptor-like beta-barrel" evidence="14">
    <location>
        <begin position="286"/>
        <end position="714"/>
    </location>
</feature>
<dbReference type="InterPro" id="IPR039426">
    <property type="entry name" value="TonB-dep_rcpt-like"/>
</dbReference>
<keyword evidence="3 11" id="KW-1134">Transmembrane beta strand</keyword>
<comment type="caution">
    <text evidence="16">The sequence shown here is derived from an EMBL/GenBank/DDBJ whole genome shotgun (WGS) entry which is preliminary data.</text>
</comment>
<dbReference type="Pfam" id="PF07715">
    <property type="entry name" value="Plug"/>
    <property type="match status" value="1"/>
</dbReference>
<dbReference type="OrthoDB" id="7051185at2"/>
<dbReference type="RefSeq" id="WP_008844366.1">
    <property type="nucleotide sequence ID" value="NZ_BAEN01000038.1"/>
</dbReference>
<keyword evidence="6" id="KW-0408">Iron</keyword>
<dbReference type="GO" id="GO:0009279">
    <property type="term" value="C:cell outer membrane"/>
    <property type="evidence" value="ECO:0007669"/>
    <property type="project" value="UniProtKB-SubCell"/>
</dbReference>
<dbReference type="Gene3D" id="2.40.170.20">
    <property type="entry name" value="TonB-dependent receptor, beta-barrel domain"/>
    <property type="match status" value="1"/>
</dbReference>
<evidence type="ECO:0000256" key="6">
    <source>
        <dbReference type="ARBA" id="ARBA00023004"/>
    </source>
</evidence>
<keyword evidence="13" id="KW-0732">Signal</keyword>
<dbReference type="InterPro" id="IPR036942">
    <property type="entry name" value="Beta-barrel_TonB_sf"/>
</dbReference>
<evidence type="ECO:0000313" key="16">
    <source>
        <dbReference type="EMBL" id="GAC14550.1"/>
    </source>
</evidence>
<keyword evidence="17" id="KW-1185">Reference proteome</keyword>
<keyword evidence="8 12" id="KW-0798">TonB box</keyword>
<proteinExistence type="inferred from homology"/>
<keyword evidence="5 11" id="KW-0812">Transmembrane</keyword>